<dbReference type="Gene3D" id="3.30.2170.10">
    <property type="entry name" value="archaeoglobus fulgidus dsm 4304 superfamily"/>
    <property type="match status" value="1"/>
</dbReference>
<dbReference type="AlphaFoldDB" id="A0A8G2FVE0"/>
<protein>
    <recommendedName>
        <fullName evidence="1">UPF0215 protein SAMN02745355_0064</fullName>
    </recommendedName>
</protein>
<gene>
    <name evidence="2" type="ORF">SAMN02745355_0064</name>
</gene>
<comment type="caution">
    <text evidence="2">The sequence shown here is derived from an EMBL/GenBank/DDBJ whole genome shotgun (WGS) entry which is preliminary data.</text>
</comment>
<evidence type="ECO:0000256" key="1">
    <source>
        <dbReference type="HAMAP-Rule" id="MF_00582"/>
    </source>
</evidence>
<dbReference type="EMBL" id="FWYE01000001">
    <property type="protein sequence ID" value="SMD30201.1"/>
    <property type="molecule type" value="Genomic_DNA"/>
</dbReference>
<keyword evidence="3" id="KW-1185">Reference proteome</keyword>
<name>A0A8G2FVE0_PICTO</name>
<dbReference type="InterPro" id="IPR002802">
    <property type="entry name" value="Endo_dU"/>
</dbReference>
<dbReference type="PIRSF" id="PIRSF006380">
    <property type="entry name" value="UCP006380"/>
    <property type="match status" value="1"/>
</dbReference>
<dbReference type="HAMAP" id="MF_00582">
    <property type="entry name" value="UPF0215"/>
    <property type="match status" value="1"/>
</dbReference>
<accession>A0A8G2FVE0</accession>
<proteinExistence type="inferred from homology"/>
<dbReference type="GeneID" id="2844108"/>
<dbReference type="Pfam" id="PF01949">
    <property type="entry name" value="Endo_dU"/>
    <property type="match status" value="1"/>
</dbReference>
<dbReference type="Proteomes" id="UP000192315">
    <property type="component" value="Unassembled WGS sequence"/>
</dbReference>
<dbReference type="OrthoDB" id="15207at2157"/>
<sequence length="186" mass="20448">MKHGIRVLGIDDGPFIKNSDKRTVITGVILKSNLYIEGISIKYIDVDGSDAEDVIISMIKGRFKNEISAVMTDGITFGGFNIVDIKNINEATGVPVISITRREPNIQRIISAVSRYFPEKVDRALKALSNGPVRLDNIYINSAGISLTEAGILIRRFTFMGRLPEPVRLAHIISTAIIRGESHGRA</sequence>
<evidence type="ECO:0000313" key="3">
    <source>
        <dbReference type="Proteomes" id="UP000192315"/>
    </source>
</evidence>
<evidence type="ECO:0000313" key="2">
    <source>
        <dbReference type="EMBL" id="SMD30201.1"/>
    </source>
</evidence>
<dbReference type="PANTHER" id="PTHR39518:SF2">
    <property type="entry name" value="UPF0215 PROTEIN MJ1150"/>
    <property type="match status" value="1"/>
</dbReference>
<comment type="similarity">
    <text evidence="1">Belongs to the UPF0215 family.</text>
</comment>
<dbReference type="RefSeq" id="WP_011177706.1">
    <property type="nucleotide sequence ID" value="NC_005877.1"/>
</dbReference>
<reference evidence="2 3" key="1">
    <citation type="submission" date="2017-04" db="EMBL/GenBank/DDBJ databases">
        <authorList>
            <person name="Varghese N."/>
            <person name="Submissions S."/>
        </authorList>
    </citation>
    <scope>NUCLEOTIDE SEQUENCE [LARGE SCALE GENOMIC DNA]</scope>
    <source>
        <strain evidence="2 3">DSM 9789</strain>
    </source>
</reference>
<dbReference type="PANTHER" id="PTHR39518">
    <property type="entry name" value="UPF0215 PROTEIN MJ1150"/>
    <property type="match status" value="1"/>
</dbReference>
<dbReference type="SMR" id="A0A8G2FVE0"/>
<organism evidence="2 3">
    <name type="scientific">Picrophilus torridus (strain ATCC 700027 / DSM 9790 / JCM 10055 / NBRC 100828 / KAW 2/3)</name>
    <dbReference type="NCBI Taxonomy" id="1122961"/>
    <lineage>
        <taxon>Archaea</taxon>
        <taxon>Methanobacteriati</taxon>
        <taxon>Thermoplasmatota</taxon>
        <taxon>Thermoplasmata</taxon>
        <taxon>Thermoplasmatales</taxon>
        <taxon>Picrophilaceae</taxon>
        <taxon>Picrophilus</taxon>
    </lineage>
</organism>